<dbReference type="STRING" id="1797516.A3D26_00025"/>
<reference evidence="1 2" key="1">
    <citation type="journal article" date="2016" name="Nat. Commun.">
        <title>Thousands of microbial genomes shed light on interconnected biogeochemical processes in an aquifer system.</title>
        <authorList>
            <person name="Anantharaman K."/>
            <person name="Brown C.T."/>
            <person name="Hug L.A."/>
            <person name="Sharon I."/>
            <person name="Castelle C.J."/>
            <person name="Probst A.J."/>
            <person name="Thomas B.C."/>
            <person name="Singh A."/>
            <person name="Wilkins M.J."/>
            <person name="Karaoz U."/>
            <person name="Brodie E.L."/>
            <person name="Williams K.H."/>
            <person name="Hubbard S.S."/>
            <person name="Banfield J.F."/>
        </authorList>
    </citation>
    <scope>NUCLEOTIDE SEQUENCE [LARGE SCALE GENOMIC DNA]</scope>
</reference>
<protein>
    <submittedName>
        <fullName evidence="1">Uncharacterized protein</fullName>
    </submittedName>
</protein>
<gene>
    <name evidence="1" type="ORF">A3D26_00025</name>
</gene>
<sequence>MKKTAPPSRDLIRSRLKLKHLESQTKFREKHPHAHDYFKEIGLDLGKIRQHSTKLLAAGAIGGALLLPASTGDLKPNHSLPAESERSVKNQEIPLPPPIAHALVGSGLLEQKKDKQTFVGQLTKTLPQIVNRFAPPFLSGEEEKVIEKLITHGTGIPTKATLDGEHLNTTFGYIGAEQHLRRYMGDTIDKHSTQVEGMAPGLGAWGHFAENGILTKDVIEREKYYVAVQTLYLPDWNRRVKYLRDWYKWRKIIVVNADNGNAVVAVIGDAGPAAWTGKHFGGSPEVMHELGGPRYKKGKVILMFVDDPENKIPLGPVQYNQIPNNLVQSI</sequence>
<evidence type="ECO:0000313" key="1">
    <source>
        <dbReference type="EMBL" id="OGY11420.1"/>
    </source>
</evidence>
<organism evidence="1 2">
    <name type="scientific">Candidatus Blackburnbacteria bacterium RIFCSPHIGHO2_02_FULL_44_20</name>
    <dbReference type="NCBI Taxonomy" id="1797516"/>
    <lineage>
        <taxon>Bacteria</taxon>
        <taxon>Candidatus Blackburniibacteriota</taxon>
    </lineage>
</organism>
<dbReference type="EMBL" id="MHBZ01000018">
    <property type="protein sequence ID" value="OGY11420.1"/>
    <property type="molecule type" value="Genomic_DNA"/>
</dbReference>
<proteinExistence type="predicted"/>
<comment type="caution">
    <text evidence="1">The sequence shown here is derived from an EMBL/GenBank/DDBJ whole genome shotgun (WGS) entry which is preliminary data.</text>
</comment>
<dbReference type="Proteomes" id="UP000178319">
    <property type="component" value="Unassembled WGS sequence"/>
</dbReference>
<name>A0A1G1V7M9_9BACT</name>
<dbReference type="AlphaFoldDB" id="A0A1G1V7M9"/>
<accession>A0A1G1V7M9</accession>
<evidence type="ECO:0000313" key="2">
    <source>
        <dbReference type="Proteomes" id="UP000178319"/>
    </source>
</evidence>